<evidence type="ECO:0000259" key="4">
    <source>
        <dbReference type="PROSITE" id="PS50835"/>
    </source>
</evidence>
<accession>A0A183VFP9</accession>
<name>A0A183VFP9_TOXCA</name>
<dbReference type="EMBL" id="UYWY01027119">
    <property type="protein sequence ID" value="VDM50890.1"/>
    <property type="molecule type" value="Genomic_DNA"/>
</dbReference>
<keyword evidence="2" id="KW-1015">Disulfide bond</keyword>
<dbReference type="AlphaFoldDB" id="A0A183VFP9"/>
<dbReference type="InterPro" id="IPR013098">
    <property type="entry name" value="Ig_I-set"/>
</dbReference>
<dbReference type="Pfam" id="PF07679">
    <property type="entry name" value="I-set"/>
    <property type="match status" value="1"/>
</dbReference>
<dbReference type="GO" id="GO:0007156">
    <property type="term" value="P:homophilic cell adhesion via plasma membrane adhesion molecules"/>
    <property type="evidence" value="ECO:0007669"/>
    <property type="project" value="TreeGrafter"/>
</dbReference>
<dbReference type="PANTHER" id="PTHR45080:SF8">
    <property type="entry name" value="IG-LIKE DOMAIN-CONTAINING PROTEIN"/>
    <property type="match status" value="1"/>
</dbReference>
<dbReference type="FunFam" id="2.60.40.10:FF:000503">
    <property type="entry name" value="Hemicentin 1"/>
    <property type="match status" value="1"/>
</dbReference>
<sequence>MVTVLTKPHIGEQIDQNPRVVQNHDIVLHCPARGNPKPTIYWLFNGAYVQGNRYSTVGDGDLKISSAQENDAGRYTCFAQNEAGSLSTDYELEVIGPPRFHREGDAVYEVKVDDSITMDCAVDAEPRPEIIWYRGDSPLYLSDNIHISSDGQASELSSYKTASCTLKAPYSDIACSGVDLGFRGSYSNMLHIEGLTLNWFLYQH</sequence>
<dbReference type="InterPro" id="IPR003598">
    <property type="entry name" value="Ig_sub2"/>
</dbReference>
<evidence type="ECO:0000313" key="7">
    <source>
        <dbReference type="WBParaSite" id="TCNE_0001957301-mRNA-1"/>
    </source>
</evidence>
<dbReference type="InterPro" id="IPR013783">
    <property type="entry name" value="Ig-like_fold"/>
</dbReference>
<dbReference type="Proteomes" id="UP000050794">
    <property type="component" value="Unassembled WGS sequence"/>
</dbReference>
<dbReference type="SMART" id="SM00409">
    <property type="entry name" value="IG"/>
    <property type="match status" value="1"/>
</dbReference>
<proteinExistence type="predicted"/>
<keyword evidence="1" id="KW-0732">Signal</keyword>
<dbReference type="PANTHER" id="PTHR45080">
    <property type="entry name" value="CONTACTIN 5"/>
    <property type="match status" value="1"/>
</dbReference>
<reference evidence="5 6" key="2">
    <citation type="submission" date="2018-11" db="EMBL/GenBank/DDBJ databases">
        <authorList>
            <consortium name="Pathogen Informatics"/>
        </authorList>
    </citation>
    <scope>NUCLEOTIDE SEQUENCE [LARGE SCALE GENOMIC DNA]</scope>
</reference>
<reference evidence="7" key="1">
    <citation type="submission" date="2016-06" db="UniProtKB">
        <authorList>
            <consortium name="WormBaseParasite"/>
        </authorList>
    </citation>
    <scope>IDENTIFICATION</scope>
</reference>
<dbReference type="InterPro" id="IPR003599">
    <property type="entry name" value="Ig_sub"/>
</dbReference>
<dbReference type="PROSITE" id="PS50835">
    <property type="entry name" value="IG_LIKE"/>
    <property type="match status" value="2"/>
</dbReference>
<dbReference type="Gene3D" id="2.60.40.10">
    <property type="entry name" value="Immunoglobulins"/>
    <property type="match status" value="2"/>
</dbReference>
<dbReference type="GO" id="GO:0008046">
    <property type="term" value="F:axon guidance receptor activity"/>
    <property type="evidence" value="ECO:0007669"/>
    <property type="project" value="TreeGrafter"/>
</dbReference>
<evidence type="ECO:0000313" key="6">
    <source>
        <dbReference type="Proteomes" id="UP000050794"/>
    </source>
</evidence>
<feature type="domain" description="Ig-like" evidence="4">
    <location>
        <begin position="98"/>
        <end position="174"/>
    </location>
</feature>
<dbReference type="SUPFAM" id="SSF48726">
    <property type="entry name" value="Immunoglobulin"/>
    <property type="match status" value="2"/>
</dbReference>
<dbReference type="InterPro" id="IPR007110">
    <property type="entry name" value="Ig-like_dom"/>
</dbReference>
<organism evidence="6 7">
    <name type="scientific">Toxocara canis</name>
    <name type="common">Canine roundworm</name>
    <dbReference type="NCBI Taxonomy" id="6265"/>
    <lineage>
        <taxon>Eukaryota</taxon>
        <taxon>Metazoa</taxon>
        <taxon>Ecdysozoa</taxon>
        <taxon>Nematoda</taxon>
        <taxon>Chromadorea</taxon>
        <taxon>Rhabditida</taxon>
        <taxon>Spirurina</taxon>
        <taxon>Ascaridomorpha</taxon>
        <taxon>Ascaridoidea</taxon>
        <taxon>Toxocaridae</taxon>
        <taxon>Toxocara</taxon>
    </lineage>
</organism>
<gene>
    <name evidence="5" type="ORF">TCNE_LOCUS19569</name>
</gene>
<dbReference type="Pfam" id="PF13927">
    <property type="entry name" value="Ig_3"/>
    <property type="match status" value="1"/>
</dbReference>
<dbReference type="GO" id="GO:0005886">
    <property type="term" value="C:plasma membrane"/>
    <property type="evidence" value="ECO:0007669"/>
    <property type="project" value="TreeGrafter"/>
</dbReference>
<keyword evidence="3" id="KW-0393">Immunoglobulin domain</keyword>
<dbReference type="SMART" id="SM00408">
    <property type="entry name" value="IGc2"/>
    <property type="match status" value="2"/>
</dbReference>
<keyword evidence="6" id="KW-1185">Reference proteome</keyword>
<evidence type="ECO:0000256" key="2">
    <source>
        <dbReference type="ARBA" id="ARBA00023157"/>
    </source>
</evidence>
<dbReference type="GO" id="GO:0043025">
    <property type="term" value="C:neuronal cell body"/>
    <property type="evidence" value="ECO:0007669"/>
    <property type="project" value="TreeGrafter"/>
</dbReference>
<evidence type="ECO:0000256" key="3">
    <source>
        <dbReference type="ARBA" id="ARBA00023319"/>
    </source>
</evidence>
<evidence type="ECO:0000256" key="1">
    <source>
        <dbReference type="ARBA" id="ARBA00022729"/>
    </source>
</evidence>
<protein>
    <submittedName>
        <fullName evidence="7">Ig-like domain-containing protein</fullName>
    </submittedName>
</protein>
<dbReference type="GO" id="GO:0050808">
    <property type="term" value="P:synapse organization"/>
    <property type="evidence" value="ECO:0007669"/>
    <property type="project" value="TreeGrafter"/>
</dbReference>
<dbReference type="GO" id="GO:0030424">
    <property type="term" value="C:axon"/>
    <property type="evidence" value="ECO:0007669"/>
    <property type="project" value="TreeGrafter"/>
</dbReference>
<dbReference type="WBParaSite" id="TCNE_0001957301-mRNA-1">
    <property type="protein sequence ID" value="TCNE_0001957301-mRNA-1"/>
    <property type="gene ID" value="TCNE_0001957301"/>
</dbReference>
<feature type="domain" description="Ig-like" evidence="4">
    <location>
        <begin position="8"/>
        <end position="93"/>
    </location>
</feature>
<dbReference type="InterPro" id="IPR036179">
    <property type="entry name" value="Ig-like_dom_sf"/>
</dbReference>
<evidence type="ECO:0000313" key="5">
    <source>
        <dbReference type="EMBL" id="VDM50890.1"/>
    </source>
</evidence>
<dbReference type="InterPro" id="IPR050958">
    <property type="entry name" value="Cell_Adh-Cytoskel_Orgn"/>
</dbReference>